<dbReference type="EMBL" id="JALKCH010000007">
    <property type="protein sequence ID" value="MCK0197595.1"/>
    <property type="molecule type" value="Genomic_DNA"/>
</dbReference>
<keyword evidence="6" id="KW-0464">Manganese</keyword>
<dbReference type="GO" id="GO:0016787">
    <property type="term" value="F:hydrolase activity"/>
    <property type="evidence" value="ECO:0007669"/>
    <property type="project" value="UniProtKB-KW"/>
</dbReference>
<evidence type="ECO:0000256" key="5">
    <source>
        <dbReference type="ARBA" id="ARBA00022842"/>
    </source>
</evidence>
<dbReference type="Proteomes" id="UP001203284">
    <property type="component" value="Unassembled WGS sequence"/>
</dbReference>
<dbReference type="RefSeq" id="WP_247029451.1">
    <property type="nucleotide sequence ID" value="NZ_JALKCH010000007.1"/>
</dbReference>
<dbReference type="InterPro" id="IPR039121">
    <property type="entry name" value="NUDT19"/>
</dbReference>
<dbReference type="CDD" id="cd18870">
    <property type="entry name" value="NUDIX_AcylCoAdiphos_Nudt19"/>
    <property type="match status" value="1"/>
</dbReference>
<protein>
    <submittedName>
        <fullName evidence="8">NUDIX hydrolase</fullName>
    </submittedName>
</protein>
<accession>A0ABT0DCA7</accession>
<organism evidence="8 9">
    <name type="scientific">Ancylobacter crimeensis</name>
    <dbReference type="NCBI Taxonomy" id="2579147"/>
    <lineage>
        <taxon>Bacteria</taxon>
        <taxon>Pseudomonadati</taxon>
        <taxon>Pseudomonadota</taxon>
        <taxon>Alphaproteobacteria</taxon>
        <taxon>Hyphomicrobiales</taxon>
        <taxon>Xanthobacteraceae</taxon>
        <taxon>Ancylobacter</taxon>
    </lineage>
</organism>
<gene>
    <name evidence="8" type="ORF">MWN34_11795</name>
</gene>
<comment type="cofactor">
    <cofactor evidence="1">
        <name>Mn(2+)</name>
        <dbReference type="ChEBI" id="CHEBI:29035"/>
    </cofactor>
</comment>
<keyword evidence="4 8" id="KW-0378">Hydrolase</keyword>
<dbReference type="InterPro" id="IPR000086">
    <property type="entry name" value="NUDIX_hydrolase_dom"/>
</dbReference>
<evidence type="ECO:0000256" key="3">
    <source>
        <dbReference type="ARBA" id="ARBA00022723"/>
    </source>
</evidence>
<evidence type="ECO:0000313" key="8">
    <source>
        <dbReference type="EMBL" id="MCK0197595.1"/>
    </source>
</evidence>
<reference evidence="8 9" key="1">
    <citation type="submission" date="2022-04" db="EMBL/GenBank/DDBJ databases">
        <authorList>
            <person name="Grouzdev D.S."/>
            <person name="Pantiukh K.S."/>
            <person name="Krutkina M.S."/>
        </authorList>
    </citation>
    <scope>NUCLEOTIDE SEQUENCE [LARGE SCALE GENOMIC DNA]</scope>
    <source>
        <strain evidence="8 9">6x-1</strain>
    </source>
</reference>
<evidence type="ECO:0000256" key="4">
    <source>
        <dbReference type="ARBA" id="ARBA00022801"/>
    </source>
</evidence>
<keyword evidence="9" id="KW-1185">Reference proteome</keyword>
<keyword evidence="5" id="KW-0460">Magnesium</keyword>
<dbReference type="PANTHER" id="PTHR12318:SF0">
    <property type="entry name" value="ACYL-COENZYME A DIPHOSPHATASE NUDT19"/>
    <property type="match status" value="1"/>
</dbReference>
<evidence type="ECO:0000256" key="1">
    <source>
        <dbReference type="ARBA" id="ARBA00001936"/>
    </source>
</evidence>
<keyword evidence="3" id="KW-0479">Metal-binding</keyword>
<sequence length="251" mass="27971">MNGPALPERTLAERLSDIRLIGEHPNRRPVDAATLILVDRGRSVPRVLLGRRHERTVFLPGKFVFPGGRVDPGDRRMAVYGMLDADSERRLAARMVRPSMARSRALALAAIRETCEETGLLIGTRDAGSPEQAPPGWKSFAEAGLYPDLEAVRFVARAITPPRLSRRFDTRFFMAEASSVAHRIEGIVGPEAELTELAWVSFAEARRLDLLAITQAVLDDVEASLSAPPYARRGVPFYYMRGSRFYREVLD</sequence>
<name>A0ABT0DCA7_9HYPH</name>
<comment type="cofactor">
    <cofactor evidence="2">
        <name>Mg(2+)</name>
        <dbReference type="ChEBI" id="CHEBI:18420"/>
    </cofactor>
</comment>
<dbReference type="SUPFAM" id="SSF55811">
    <property type="entry name" value="Nudix"/>
    <property type="match status" value="1"/>
</dbReference>
<dbReference type="PANTHER" id="PTHR12318">
    <property type="entry name" value="TESTOSTERONE-REGULATED PROTEIN RP2"/>
    <property type="match status" value="1"/>
</dbReference>
<dbReference type="Gene3D" id="3.90.79.10">
    <property type="entry name" value="Nucleoside Triphosphate Pyrophosphohydrolase"/>
    <property type="match status" value="1"/>
</dbReference>
<evidence type="ECO:0000313" key="9">
    <source>
        <dbReference type="Proteomes" id="UP001203284"/>
    </source>
</evidence>
<dbReference type="PROSITE" id="PS51462">
    <property type="entry name" value="NUDIX"/>
    <property type="match status" value="1"/>
</dbReference>
<evidence type="ECO:0000256" key="6">
    <source>
        <dbReference type="ARBA" id="ARBA00023211"/>
    </source>
</evidence>
<dbReference type="InterPro" id="IPR015797">
    <property type="entry name" value="NUDIX_hydrolase-like_dom_sf"/>
</dbReference>
<proteinExistence type="predicted"/>
<comment type="caution">
    <text evidence="8">The sequence shown here is derived from an EMBL/GenBank/DDBJ whole genome shotgun (WGS) entry which is preliminary data.</text>
</comment>
<evidence type="ECO:0000259" key="7">
    <source>
        <dbReference type="PROSITE" id="PS51462"/>
    </source>
</evidence>
<evidence type="ECO:0000256" key="2">
    <source>
        <dbReference type="ARBA" id="ARBA00001946"/>
    </source>
</evidence>
<feature type="domain" description="Nudix hydrolase" evidence="7">
    <location>
        <begin position="28"/>
        <end position="223"/>
    </location>
</feature>